<evidence type="ECO:0000313" key="1">
    <source>
        <dbReference type="EMBL" id="MFC5627597.1"/>
    </source>
</evidence>
<protein>
    <submittedName>
        <fullName evidence="1">Sulfotransferase family 2 domain-containing protein</fullName>
    </submittedName>
</protein>
<keyword evidence="2" id="KW-1185">Reference proteome</keyword>
<reference evidence="2" key="1">
    <citation type="journal article" date="2019" name="Int. J. Syst. Evol. Microbiol.">
        <title>The Global Catalogue of Microorganisms (GCM) 10K type strain sequencing project: providing services to taxonomists for standard genome sequencing and annotation.</title>
        <authorList>
            <consortium name="The Broad Institute Genomics Platform"/>
            <consortium name="The Broad Institute Genome Sequencing Center for Infectious Disease"/>
            <person name="Wu L."/>
            <person name="Ma J."/>
        </authorList>
    </citation>
    <scope>NUCLEOTIDE SEQUENCE [LARGE SCALE GENOMIC DNA]</scope>
    <source>
        <strain evidence="2">CGMCC 1.15790</strain>
    </source>
</reference>
<evidence type="ECO:0000313" key="2">
    <source>
        <dbReference type="Proteomes" id="UP001596143"/>
    </source>
</evidence>
<dbReference type="Proteomes" id="UP001596143">
    <property type="component" value="Unassembled WGS sequence"/>
</dbReference>
<dbReference type="EMBL" id="JBHSPF010000007">
    <property type="protein sequence ID" value="MFC5627597.1"/>
    <property type="molecule type" value="Genomic_DNA"/>
</dbReference>
<name>A0ABW0U2C0_9BACI</name>
<comment type="caution">
    <text evidence="1">The sequence shown here is derived from an EMBL/GenBank/DDBJ whole genome shotgun (WGS) entry which is preliminary data.</text>
</comment>
<dbReference type="Gene3D" id="3.40.50.300">
    <property type="entry name" value="P-loop containing nucleotide triphosphate hydrolases"/>
    <property type="match status" value="1"/>
</dbReference>
<proteinExistence type="predicted"/>
<sequence>MFHNKLLIFMHIPKASGATLRSIIQNNYKKSVNWVGKGKGLSSLKKKVENSDAFMGHVYYGIHKKYSKPSFYITMLRDPVDRVISHYLFMKRSSGHIHHEKVKDLTIEQFLNCKFFDVQTKNLQTRYFCGGKTPHLTQAIKVMEHNIYFVGITERFDDSLKILEHDLGWNNLNYQKINENPNKTSRSDFSKEVIDQITENNQLDIQLYELAKKIFEKKLQAIRTDS</sequence>
<dbReference type="InterPro" id="IPR027417">
    <property type="entry name" value="P-loop_NTPase"/>
</dbReference>
<dbReference type="PANTHER" id="PTHR32301:SF6">
    <property type="entry name" value="GOLVESIN-RELATED"/>
    <property type="match status" value="1"/>
</dbReference>
<accession>A0ABW0U2C0</accession>
<dbReference type="InterPro" id="IPR053259">
    <property type="entry name" value="Golvesin-related_Golgi"/>
</dbReference>
<gene>
    <name evidence="1" type="ORF">ACFPTR_01625</name>
</gene>
<dbReference type="PANTHER" id="PTHR32301">
    <property type="entry name" value="COUNTIN RECEPTOR CNR3-RELATED"/>
    <property type="match status" value="1"/>
</dbReference>
<dbReference type="SUPFAM" id="SSF52540">
    <property type="entry name" value="P-loop containing nucleoside triphosphate hydrolases"/>
    <property type="match status" value="1"/>
</dbReference>
<dbReference type="RefSeq" id="WP_270895516.1">
    <property type="nucleotide sequence ID" value="NZ_JBHSPF010000007.1"/>
</dbReference>
<dbReference type="Pfam" id="PF03567">
    <property type="entry name" value="Sulfotransfer_2"/>
    <property type="match status" value="1"/>
</dbReference>
<organism evidence="1 2">
    <name type="scientific">Aliibacillus thermotolerans</name>
    <dbReference type="NCBI Taxonomy" id="1834418"/>
    <lineage>
        <taxon>Bacteria</taxon>
        <taxon>Bacillati</taxon>
        <taxon>Bacillota</taxon>
        <taxon>Bacilli</taxon>
        <taxon>Bacillales</taxon>
        <taxon>Bacillaceae</taxon>
        <taxon>Aliibacillus</taxon>
    </lineage>
</organism>
<dbReference type="InterPro" id="IPR005331">
    <property type="entry name" value="Sulfotransferase"/>
</dbReference>